<dbReference type="InterPro" id="IPR007991">
    <property type="entry name" value="RNA_pol_I_trans_ini_fac_RRN3"/>
</dbReference>
<protein>
    <submittedName>
        <fullName evidence="3">RNA polymerase I-specific transcription initiation factor RRN3 isoform X1</fullName>
    </submittedName>
</protein>
<dbReference type="PANTHER" id="PTHR12790">
    <property type="entry name" value="TRANSCRIPTION INITIATION FACTOR IA RRN3"/>
    <property type="match status" value="1"/>
</dbReference>
<gene>
    <name evidence="3" type="primary">LOC105039442</name>
</gene>
<dbReference type="Proteomes" id="UP000504607">
    <property type="component" value="Chromosome 2"/>
</dbReference>
<comment type="similarity">
    <text evidence="1">Belongs to the RRN3 family.</text>
</comment>
<keyword evidence="3" id="KW-0396">Initiation factor</keyword>
<dbReference type="GeneID" id="105039442"/>
<dbReference type="GO" id="GO:0003743">
    <property type="term" value="F:translation initiation factor activity"/>
    <property type="evidence" value="ECO:0007669"/>
    <property type="project" value="UniProtKB-KW"/>
</dbReference>
<keyword evidence="3" id="KW-0648">Protein biosynthesis</keyword>
<dbReference type="AlphaFoldDB" id="A0A6I9QRF6"/>
<keyword evidence="2" id="KW-1185">Reference proteome</keyword>
<dbReference type="PANTHER" id="PTHR12790:SF0">
    <property type="entry name" value="RNA POLYMERASE I-SPECIFIC TRANSCRIPTION INITIATION FACTOR RRN3-RELATED"/>
    <property type="match status" value="1"/>
</dbReference>
<dbReference type="FunCoup" id="A0A6I9QRF6">
    <property type="interactions" value="1801"/>
</dbReference>
<reference evidence="3" key="1">
    <citation type="submission" date="2025-08" db="UniProtKB">
        <authorList>
            <consortium name="RefSeq"/>
        </authorList>
    </citation>
    <scope>IDENTIFICATION</scope>
</reference>
<proteinExistence type="inferred from homology"/>
<dbReference type="GO" id="GO:0005634">
    <property type="term" value="C:nucleus"/>
    <property type="evidence" value="ECO:0007669"/>
    <property type="project" value="TreeGrafter"/>
</dbReference>
<dbReference type="InParanoid" id="A0A6I9QRF6"/>
<accession>A0A6I9QRF6</accession>
<dbReference type="Pfam" id="PF05327">
    <property type="entry name" value="RRN3"/>
    <property type="match status" value="1"/>
</dbReference>
<dbReference type="GO" id="GO:0001042">
    <property type="term" value="F:RNA polymerase I core binding"/>
    <property type="evidence" value="ECO:0007669"/>
    <property type="project" value="TreeGrafter"/>
</dbReference>
<evidence type="ECO:0000313" key="2">
    <source>
        <dbReference type="Proteomes" id="UP000504607"/>
    </source>
</evidence>
<dbReference type="GO" id="GO:0006361">
    <property type="term" value="P:transcription initiation at RNA polymerase I promoter"/>
    <property type="evidence" value="ECO:0007669"/>
    <property type="project" value="InterPro"/>
</dbReference>
<dbReference type="RefSeq" id="XP_010913885.2">
    <property type="nucleotide sequence ID" value="XM_010915583.3"/>
</dbReference>
<sequence length="693" mass="78881">MRARPRRRSRLFRASQAAIARLPSVCGGRIREATGSFIHPVAICLPRASQSSNRKDWRNSSEFGGENMGVELMSNNDMAIYEMEDGYLSDTEAFYSVIQVLDGVRMAPNLIAESDRDQYANLLSIVDPGKRMGPDEEALLVTALKALSGAVSKIDTVFHGSLLNNILSMCVWNYGLDARNALLELITTLAAVPDKFLDGCLHMLVSNFLPPRRLRESISQSRWLTRKKEVHSQLHLALHHIADLVPLAPMKLKDVIDKRMPRYTDPKDVIVVFVECMLGLESDEIGEFLGNILLAKVVDLLTDIDVNISWEDILQEDHNKGIFDMELEEWEENTDNIAKDSIKNLEESNRILNGNVFAEKLDSLMVIVCEYLKLCADGGHLLKVFEMLMEIFRRTVMNAYKSKFAQFVMFYACSLDPEICGLKFAVLLTDIFVSKIESPLSRMSAVSYLASYLSRAKFISSSLVASILKRLVDWCFEYCQLHSIQEKIVKPEAHRVFYSGCQAVMYVLCFRMRSIMDVPHLKSLLLHMPLSSIMCHPLDPLKVCLPSIVQEFLRQAKAARLFNKSVPSLYDNLLESEFSKAFGGIERLDMFFPFDPYLLKESDRFMRPHFEFWSMVKTTYSNYNSEDEYEYEDLDAPDFADKVGSSDGEDDLEYSMNKMSITPKPAFHYHIAAESHAPSRMPARIRPSVSPTW</sequence>
<dbReference type="KEGG" id="egu:105039442"/>
<name>A0A6I9QRF6_ELAGV</name>
<dbReference type="OrthoDB" id="26970at2759"/>
<evidence type="ECO:0000256" key="1">
    <source>
        <dbReference type="ARBA" id="ARBA00010098"/>
    </source>
</evidence>
<evidence type="ECO:0000313" key="3">
    <source>
        <dbReference type="RefSeq" id="XP_010913885.2"/>
    </source>
</evidence>
<organism evidence="2 3">
    <name type="scientific">Elaeis guineensis var. tenera</name>
    <name type="common">Oil palm</name>
    <dbReference type="NCBI Taxonomy" id="51953"/>
    <lineage>
        <taxon>Eukaryota</taxon>
        <taxon>Viridiplantae</taxon>
        <taxon>Streptophyta</taxon>
        <taxon>Embryophyta</taxon>
        <taxon>Tracheophyta</taxon>
        <taxon>Spermatophyta</taxon>
        <taxon>Magnoliopsida</taxon>
        <taxon>Liliopsida</taxon>
        <taxon>Arecaceae</taxon>
        <taxon>Arecoideae</taxon>
        <taxon>Cocoseae</taxon>
        <taxon>Elaeidinae</taxon>
        <taxon>Elaeis</taxon>
    </lineage>
</organism>
<dbReference type="GO" id="GO:0001181">
    <property type="term" value="F:RNA polymerase I general transcription initiation factor activity"/>
    <property type="evidence" value="ECO:0007669"/>
    <property type="project" value="InterPro"/>
</dbReference>